<gene>
    <name evidence="2" type="ORF">FRACYDRAFT_248847</name>
</gene>
<dbReference type="AlphaFoldDB" id="A0A1E7ET92"/>
<protein>
    <recommendedName>
        <fullName evidence="4">P-loop containing nucleoside triphosphate hydrolase protein</fullName>
    </recommendedName>
</protein>
<dbReference type="SUPFAM" id="SSF52540">
    <property type="entry name" value="P-loop containing nucleoside triphosphate hydrolases"/>
    <property type="match status" value="1"/>
</dbReference>
<proteinExistence type="predicted"/>
<keyword evidence="3" id="KW-1185">Reference proteome</keyword>
<evidence type="ECO:0000256" key="1">
    <source>
        <dbReference type="SAM" id="MobiDB-lite"/>
    </source>
</evidence>
<reference evidence="2 3" key="1">
    <citation type="submission" date="2016-09" db="EMBL/GenBank/DDBJ databases">
        <title>Extensive genetic diversity and differential bi-allelic expression allows diatom success in the polar Southern Ocean.</title>
        <authorList>
            <consortium name="DOE Joint Genome Institute"/>
            <person name="Mock T."/>
            <person name="Otillar R.P."/>
            <person name="Strauss J."/>
            <person name="Dupont C."/>
            <person name="Frickenhaus S."/>
            <person name="Maumus F."/>
            <person name="Mcmullan M."/>
            <person name="Sanges R."/>
            <person name="Schmutz J."/>
            <person name="Toseland A."/>
            <person name="Valas R."/>
            <person name="Veluchamy A."/>
            <person name="Ward B.J."/>
            <person name="Allen A."/>
            <person name="Barry K."/>
            <person name="Falciatore A."/>
            <person name="Ferrante M."/>
            <person name="Fortunato A.E."/>
            <person name="Gloeckner G."/>
            <person name="Gruber A."/>
            <person name="Hipkin R."/>
            <person name="Janech M."/>
            <person name="Kroth P."/>
            <person name="Leese F."/>
            <person name="Lindquist E."/>
            <person name="Lyon B.R."/>
            <person name="Martin J."/>
            <person name="Mayer C."/>
            <person name="Parker M."/>
            <person name="Quesneville H."/>
            <person name="Raymond J."/>
            <person name="Uhlig C."/>
            <person name="Valentin K.U."/>
            <person name="Worden A.Z."/>
            <person name="Armbrust E.V."/>
            <person name="Bowler C."/>
            <person name="Green B."/>
            <person name="Moulton V."/>
            <person name="Van Oosterhout C."/>
            <person name="Grigoriev I."/>
        </authorList>
    </citation>
    <scope>NUCLEOTIDE SEQUENCE [LARGE SCALE GENOMIC DNA]</scope>
    <source>
        <strain evidence="2 3">CCMP1102</strain>
    </source>
</reference>
<evidence type="ECO:0000313" key="3">
    <source>
        <dbReference type="Proteomes" id="UP000095751"/>
    </source>
</evidence>
<accession>A0A1E7ET92</accession>
<feature type="region of interest" description="Disordered" evidence="1">
    <location>
        <begin position="104"/>
        <end position="160"/>
    </location>
</feature>
<sequence length="425" mass="46888">MVSPNTIGGCKIKTSYAVTHEDNIALLSYLAHHFVSSNVDRNHFSSSAHPNGPFGKPTSKKRTVLRKTLSNWISRGRIPHNVTKAHDQKLIQLAQLSLKNYRDAKSDVNNSSPKPTITTTTSTTTPLKSAPPTMIGSTNNTNNDNTTNNNTNTNTIPIPMPMPIPKVPDVYILMGPVSVGKSTALKCIKEKLNPLKVMVASGEYKSEYFYPTFPLALRGEHSTTTTINGITPLQVGAYYALLMAVNDAMKKNKDGDGTGTSTIDVVIMETALTPQIGQPLLDSPMVKKFIFMDAENHNMIVERRIQRDYIEKDIICTDHDQVTISKLAQDSSTDYIKVMRDAKKQGKLAAGSGNDIVLIKESHTPDQVADLIIANVEEWHQYITYHEQSVGGEELVDCAYVLVCKREYISGGMVGPIVYIHQLRT</sequence>
<dbReference type="InterPro" id="IPR027417">
    <property type="entry name" value="P-loop_NTPase"/>
</dbReference>
<evidence type="ECO:0008006" key="4">
    <source>
        <dbReference type="Google" id="ProtNLM"/>
    </source>
</evidence>
<dbReference type="InParanoid" id="A0A1E7ET92"/>
<evidence type="ECO:0000313" key="2">
    <source>
        <dbReference type="EMBL" id="OEU09055.1"/>
    </source>
</evidence>
<organism evidence="2 3">
    <name type="scientific">Fragilariopsis cylindrus CCMP1102</name>
    <dbReference type="NCBI Taxonomy" id="635003"/>
    <lineage>
        <taxon>Eukaryota</taxon>
        <taxon>Sar</taxon>
        <taxon>Stramenopiles</taxon>
        <taxon>Ochrophyta</taxon>
        <taxon>Bacillariophyta</taxon>
        <taxon>Bacillariophyceae</taxon>
        <taxon>Bacillariophycidae</taxon>
        <taxon>Bacillariales</taxon>
        <taxon>Bacillariaceae</taxon>
        <taxon>Fragilariopsis</taxon>
    </lineage>
</organism>
<dbReference type="KEGG" id="fcy:FRACYDRAFT_248847"/>
<dbReference type="Gene3D" id="3.40.50.300">
    <property type="entry name" value="P-loop containing nucleotide triphosphate hydrolases"/>
    <property type="match status" value="1"/>
</dbReference>
<name>A0A1E7ET92_9STRA</name>
<feature type="compositionally biased region" description="Low complexity" evidence="1">
    <location>
        <begin position="111"/>
        <end position="157"/>
    </location>
</feature>
<dbReference type="EMBL" id="KV784377">
    <property type="protein sequence ID" value="OEU09055.1"/>
    <property type="molecule type" value="Genomic_DNA"/>
</dbReference>
<dbReference type="Proteomes" id="UP000095751">
    <property type="component" value="Unassembled WGS sequence"/>
</dbReference>